<keyword evidence="4" id="KW-1185">Reference proteome</keyword>
<dbReference type="Proteomes" id="UP000198415">
    <property type="component" value="Unassembled WGS sequence"/>
</dbReference>
<evidence type="ECO:0000313" key="4">
    <source>
        <dbReference type="Proteomes" id="UP000198415"/>
    </source>
</evidence>
<organism evidence="3 4">
    <name type="scientific">Actinoplanes regularis</name>
    <dbReference type="NCBI Taxonomy" id="52697"/>
    <lineage>
        <taxon>Bacteria</taxon>
        <taxon>Bacillati</taxon>
        <taxon>Actinomycetota</taxon>
        <taxon>Actinomycetes</taxon>
        <taxon>Micromonosporales</taxon>
        <taxon>Micromonosporaceae</taxon>
        <taxon>Actinoplanes</taxon>
    </lineage>
</organism>
<evidence type="ECO:0000256" key="1">
    <source>
        <dbReference type="SAM" id="MobiDB-lite"/>
    </source>
</evidence>
<gene>
    <name evidence="3" type="ORF">SAMN06264365_121110</name>
</gene>
<keyword evidence="2" id="KW-1133">Transmembrane helix</keyword>
<feature type="transmembrane region" description="Helical" evidence="2">
    <location>
        <begin position="105"/>
        <end position="127"/>
    </location>
</feature>
<feature type="transmembrane region" description="Helical" evidence="2">
    <location>
        <begin position="431"/>
        <end position="450"/>
    </location>
</feature>
<evidence type="ECO:0000313" key="3">
    <source>
        <dbReference type="EMBL" id="SNS70420.1"/>
    </source>
</evidence>
<feature type="transmembrane region" description="Helical" evidence="2">
    <location>
        <begin position="313"/>
        <end position="331"/>
    </location>
</feature>
<keyword evidence="2" id="KW-0812">Transmembrane</keyword>
<feature type="transmembrane region" description="Helical" evidence="2">
    <location>
        <begin position="400"/>
        <end position="419"/>
    </location>
</feature>
<reference evidence="3 4" key="1">
    <citation type="submission" date="2017-06" db="EMBL/GenBank/DDBJ databases">
        <authorList>
            <person name="Kim H.J."/>
            <person name="Triplett B.A."/>
        </authorList>
    </citation>
    <scope>NUCLEOTIDE SEQUENCE [LARGE SCALE GENOMIC DNA]</scope>
    <source>
        <strain evidence="3 4">DSM 43151</strain>
    </source>
</reference>
<feature type="transmembrane region" description="Helical" evidence="2">
    <location>
        <begin position="148"/>
        <end position="166"/>
    </location>
</feature>
<accession>A0A239GMR7</accession>
<dbReference type="AlphaFoldDB" id="A0A239GMR7"/>
<dbReference type="OrthoDB" id="8478704at2"/>
<feature type="transmembrane region" description="Helical" evidence="2">
    <location>
        <begin position="197"/>
        <end position="214"/>
    </location>
</feature>
<name>A0A239GMR7_9ACTN</name>
<sequence length="532" mass="56160">MTRRAVVTLLIVNLGVSVIFALITLVLHGPVLAYQYEHHPDADPAALSRTLWTRPIPVLLVAVLYARLVRQLLVGDPRALRRVRIVSVMGLTGVTWLLLSAEYPAWLRIVEGVQLLLLAALAITVNLRVVRNEFNAPTPVDIRPRNRRAAWTLILVAPVVAELMLGNVPLKQIWILPVFIPIYGAGALLIRELVRRTGGGFRAMLLLGLAYGLIEEGLALRSLTSPHIYGAAGWAPRLLGINSAYTELNLVYHPIFSITIPIVLTELIFAGHGPRQYLRRGGLIVTGAVAGLGALLVRVAVVPAEDPGYDMPAVAAVVIVAVAGLVAVGAFRVRPKGGSVVGAESGRPSGQHAFPPTQGEPPLAIIAGNSGSEPAACGQPATVEDARATGPAVPLSPTGLTIWFGVAAFGFLALLFPFAGSKQSFFTHGNWAFLPMIAAAAIVTAAGVLLRRWSANPAWTQAHLLGAALGAIIGHIAFGLVANAETLPDRLFLVALAALTTALGARAIRRLSRPTTQPGPSTVLNTTSANSD</sequence>
<feature type="transmembrane region" description="Helical" evidence="2">
    <location>
        <begin position="490"/>
        <end position="508"/>
    </location>
</feature>
<feature type="transmembrane region" description="Helical" evidence="2">
    <location>
        <begin position="281"/>
        <end position="301"/>
    </location>
</feature>
<feature type="region of interest" description="Disordered" evidence="1">
    <location>
        <begin position="513"/>
        <end position="532"/>
    </location>
</feature>
<dbReference type="EMBL" id="FZNR01000021">
    <property type="protein sequence ID" value="SNS70420.1"/>
    <property type="molecule type" value="Genomic_DNA"/>
</dbReference>
<feature type="transmembrane region" description="Helical" evidence="2">
    <location>
        <begin position="250"/>
        <end position="269"/>
    </location>
</feature>
<protein>
    <submittedName>
        <fullName evidence="3">Uncharacterized protein</fullName>
    </submittedName>
</protein>
<feature type="transmembrane region" description="Helical" evidence="2">
    <location>
        <begin position="7"/>
        <end position="31"/>
    </location>
</feature>
<feature type="transmembrane region" description="Helical" evidence="2">
    <location>
        <begin position="462"/>
        <end position="484"/>
    </location>
</feature>
<dbReference type="RefSeq" id="WP_089297797.1">
    <property type="nucleotide sequence ID" value="NZ_BOMU01000098.1"/>
</dbReference>
<keyword evidence="2" id="KW-0472">Membrane</keyword>
<feature type="transmembrane region" description="Helical" evidence="2">
    <location>
        <begin position="51"/>
        <end position="69"/>
    </location>
</feature>
<feature type="transmembrane region" description="Helical" evidence="2">
    <location>
        <begin position="81"/>
        <end position="99"/>
    </location>
</feature>
<evidence type="ECO:0000256" key="2">
    <source>
        <dbReference type="SAM" id="Phobius"/>
    </source>
</evidence>
<proteinExistence type="predicted"/>
<feature type="transmembrane region" description="Helical" evidence="2">
    <location>
        <begin position="172"/>
        <end position="190"/>
    </location>
</feature>